<dbReference type="GO" id="GO:0008270">
    <property type="term" value="F:zinc ion binding"/>
    <property type="evidence" value="ECO:0007669"/>
    <property type="project" value="InterPro"/>
</dbReference>
<keyword evidence="4" id="KW-0964">Secreted</keyword>
<evidence type="ECO:0000313" key="11">
    <source>
        <dbReference type="Proteomes" id="UP001186944"/>
    </source>
</evidence>
<dbReference type="EMBL" id="VSWD01000005">
    <property type="protein sequence ID" value="KAK3102073.1"/>
    <property type="molecule type" value="Genomic_DNA"/>
</dbReference>
<dbReference type="Pfam" id="PF00194">
    <property type="entry name" value="Carb_anhydrase"/>
    <property type="match status" value="2"/>
</dbReference>
<evidence type="ECO:0000256" key="2">
    <source>
        <dbReference type="ARBA" id="ARBA00010718"/>
    </source>
</evidence>
<dbReference type="SUPFAM" id="SSF51069">
    <property type="entry name" value="Carbonic anhydrase"/>
    <property type="match status" value="1"/>
</dbReference>
<sequence>MTKTHKGVFINNGHAPTFQLSDTGSIMTGLPCFRREKFRLHQFHFHFRHGEHDGTEHEMEGVKYAAELHMVHYNVKYGSFVKAVDKYDGLAVVAVLMEVILNHGTHCSFNPFDIVPKYHNFFYYKGSLTTPGCYQSVHWLIFKEKIFIKPETLKVFRDMRTKHGEPISKRGNIRPVQPLFMRHLLINFFPKKPKKEFSTYPCMDLRATTEFKLDFPYV</sequence>
<dbReference type="InterPro" id="IPR001148">
    <property type="entry name" value="CA_dom"/>
</dbReference>
<dbReference type="PANTHER" id="PTHR18952">
    <property type="entry name" value="CARBONIC ANHYDRASE"/>
    <property type="match status" value="1"/>
</dbReference>
<evidence type="ECO:0000256" key="4">
    <source>
        <dbReference type="ARBA" id="ARBA00022525"/>
    </source>
</evidence>
<evidence type="ECO:0000256" key="7">
    <source>
        <dbReference type="ARBA" id="ARBA00023239"/>
    </source>
</evidence>
<organism evidence="10 11">
    <name type="scientific">Pinctada imbricata</name>
    <name type="common">Atlantic pearl-oyster</name>
    <name type="synonym">Pinctada martensii</name>
    <dbReference type="NCBI Taxonomy" id="66713"/>
    <lineage>
        <taxon>Eukaryota</taxon>
        <taxon>Metazoa</taxon>
        <taxon>Spiralia</taxon>
        <taxon>Lophotrochozoa</taxon>
        <taxon>Mollusca</taxon>
        <taxon>Bivalvia</taxon>
        <taxon>Autobranchia</taxon>
        <taxon>Pteriomorphia</taxon>
        <taxon>Pterioida</taxon>
        <taxon>Pterioidea</taxon>
        <taxon>Pteriidae</taxon>
        <taxon>Pinctada</taxon>
    </lineage>
</organism>
<evidence type="ECO:0000256" key="5">
    <source>
        <dbReference type="ARBA" id="ARBA00022723"/>
    </source>
</evidence>
<comment type="similarity">
    <text evidence="2">Belongs to the alpha-carbonic anhydrase family.</text>
</comment>
<comment type="catalytic activity">
    <reaction evidence="8">
        <text>hydrogencarbonate + H(+) = CO2 + H2O</text>
        <dbReference type="Rhea" id="RHEA:10748"/>
        <dbReference type="ChEBI" id="CHEBI:15377"/>
        <dbReference type="ChEBI" id="CHEBI:15378"/>
        <dbReference type="ChEBI" id="CHEBI:16526"/>
        <dbReference type="ChEBI" id="CHEBI:17544"/>
        <dbReference type="EC" id="4.2.1.1"/>
    </reaction>
</comment>
<evidence type="ECO:0000256" key="6">
    <source>
        <dbReference type="ARBA" id="ARBA00022833"/>
    </source>
</evidence>
<gene>
    <name evidence="10" type="ORF">FSP39_008548</name>
</gene>
<keyword evidence="5" id="KW-0479">Metal-binding</keyword>
<dbReference type="CDD" id="cd00326">
    <property type="entry name" value="alpha_CA"/>
    <property type="match status" value="1"/>
</dbReference>
<keyword evidence="11" id="KW-1185">Reference proteome</keyword>
<dbReference type="GO" id="GO:0005576">
    <property type="term" value="C:extracellular region"/>
    <property type="evidence" value="ECO:0007669"/>
    <property type="project" value="UniProtKB-SubCell"/>
</dbReference>
<name>A0AA88YCD2_PINIB</name>
<comment type="subcellular location">
    <subcellularLocation>
        <location evidence="1">Secreted</location>
    </subcellularLocation>
</comment>
<proteinExistence type="inferred from homology"/>
<dbReference type="SMART" id="SM01057">
    <property type="entry name" value="Carb_anhydrase"/>
    <property type="match status" value="1"/>
</dbReference>
<dbReference type="PROSITE" id="PS51144">
    <property type="entry name" value="ALPHA_CA_2"/>
    <property type="match status" value="1"/>
</dbReference>
<dbReference type="InterPro" id="IPR023561">
    <property type="entry name" value="Carbonic_anhydrase_a-class"/>
</dbReference>
<evidence type="ECO:0000256" key="8">
    <source>
        <dbReference type="ARBA" id="ARBA00048348"/>
    </source>
</evidence>
<dbReference type="PANTHER" id="PTHR18952:SF265">
    <property type="entry name" value="CARBONIC ANHYDRASE"/>
    <property type="match status" value="1"/>
</dbReference>
<evidence type="ECO:0000313" key="10">
    <source>
        <dbReference type="EMBL" id="KAK3102073.1"/>
    </source>
</evidence>
<evidence type="ECO:0000256" key="3">
    <source>
        <dbReference type="ARBA" id="ARBA00012925"/>
    </source>
</evidence>
<keyword evidence="6" id="KW-0862">Zinc</keyword>
<evidence type="ECO:0000256" key="1">
    <source>
        <dbReference type="ARBA" id="ARBA00004613"/>
    </source>
</evidence>
<feature type="domain" description="Alpha-carbonic anhydrase" evidence="9">
    <location>
        <begin position="1"/>
        <end position="188"/>
    </location>
</feature>
<dbReference type="InterPro" id="IPR036398">
    <property type="entry name" value="CA_dom_sf"/>
</dbReference>
<accession>A0AA88YCD2</accession>
<dbReference type="Gene3D" id="3.10.200.10">
    <property type="entry name" value="Alpha carbonic anhydrase"/>
    <property type="match status" value="1"/>
</dbReference>
<reference evidence="10" key="1">
    <citation type="submission" date="2019-08" db="EMBL/GenBank/DDBJ databases">
        <title>The improved chromosome-level genome for the pearl oyster Pinctada fucata martensii using PacBio sequencing and Hi-C.</title>
        <authorList>
            <person name="Zheng Z."/>
        </authorList>
    </citation>
    <scope>NUCLEOTIDE SEQUENCE</scope>
    <source>
        <strain evidence="10">ZZ-2019</strain>
        <tissue evidence="10">Adductor muscle</tissue>
    </source>
</reference>
<dbReference type="AlphaFoldDB" id="A0AA88YCD2"/>
<keyword evidence="7" id="KW-0456">Lyase</keyword>
<dbReference type="EC" id="4.2.1.1" evidence="3"/>
<protein>
    <recommendedName>
        <fullName evidence="3">carbonic anhydrase</fullName>
        <ecNumber evidence="3">4.2.1.1</ecNumber>
    </recommendedName>
</protein>
<dbReference type="GO" id="GO:0004089">
    <property type="term" value="F:carbonate dehydratase activity"/>
    <property type="evidence" value="ECO:0007669"/>
    <property type="project" value="UniProtKB-EC"/>
</dbReference>
<comment type="caution">
    <text evidence="10">The sequence shown here is derived from an EMBL/GenBank/DDBJ whole genome shotgun (WGS) entry which is preliminary data.</text>
</comment>
<evidence type="ECO:0000259" key="9">
    <source>
        <dbReference type="PROSITE" id="PS51144"/>
    </source>
</evidence>
<dbReference type="Proteomes" id="UP001186944">
    <property type="component" value="Unassembled WGS sequence"/>
</dbReference>